<evidence type="ECO:0000313" key="1">
    <source>
        <dbReference type="EMBL" id="KAI4347119.1"/>
    </source>
</evidence>
<organism evidence="1 2">
    <name type="scientific">Bauhinia variegata</name>
    <name type="common">Purple orchid tree</name>
    <name type="synonym">Phanera variegata</name>
    <dbReference type="NCBI Taxonomy" id="167791"/>
    <lineage>
        <taxon>Eukaryota</taxon>
        <taxon>Viridiplantae</taxon>
        <taxon>Streptophyta</taxon>
        <taxon>Embryophyta</taxon>
        <taxon>Tracheophyta</taxon>
        <taxon>Spermatophyta</taxon>
        <taxon>Magnoliopsida</taxon>
        <taxon>eudicotyledons</taxon>
        <taxon>Gunneridae</taxon>
        <taxon>Pentapetalae</taxon>
        <taxon>rosids</taxon>
        <taxon>fabids</taxon>
        <taxon>Fabales</taxon>
        <taxon>Fabaceae</taxon>
        <taxon>Cercidoideae</taxon>
        <taxon>Cercideae</taxon>
        <taxon>Bauhiniinae</taxon>
        <taxon>Bauhinia</taxon>
    </lineage>
</organism>
<evidence type="ECO:0000313" key="2">
    <source>
        <dbReference type="Proteomes" id="UP000828941"/>
    </source>
</evidence>
<protein>
    <submittedName>
        <fullName evidence="1">Uncharacterized protein</fullName>
    </submittedName>
</protein>
<dbReference type="EMBL" id="CM039429">
    <property type="protein sequence ID" value="KAI4347119.1"/>
    <property type="molecule type" value="Genomic_DNA"/>
</dbReference>
<dbReference type="Proteomes" id="UP000828941">
    <property type="component" value="Chromosome 4"/>
</dbReference>
<sequence>MHEMGIPANLTTYETLIWGYGEAKQPRKAEELLQIMEERGVAPDMSSIHLVADAWRAIGLPKKANRILNGPEEESEVEQNLGRDKIPVQSLEMIDKRQNLSSSHSNVMVAHLEKSSNGSIRSQITLKGVPSSSDSTNSATTISMVFARTCSSFRVQALMVSRQQILNHAVMYKPSLFSCRAVLII</sequence>
<keyword evidence="2" id="KW-1185">Reference proteome</keyword>
<accession>A0ACB9PGK5</accession>
<gene>
    <name evidence="1" type="ORF">L6164_007962</name>
</gene>
<reference evidence="1 2" key="1">
    <citation type="journal article" date="2022" name="DNA Res.">
        <title>Chromosomal-level genome assembly of the orchid tree Bauhinia variegata (Leguminosae; Cercidoideae) supports the allotetraploid origin hypothesis of Bauhinia.</title>
        <authorList>
            <person name="Zhong Y."/>
            <person name="Chen Y."/>
            <person name="Zheng D."/>
            <person name="Pang J."/>
            <person name="Liu Y."/>
            <person name="Luo S."/>
            <person name="Meng S."/>
            <person name="Qian L."/>
            <person name="Wei D."/>
            <person name="Dai S."/>
            <person name="Zhou R."/>
        </authorList>
    </citation>
    <scope>NUCLEOTIDE SEQUENCE [LARGE SCALE GENOMIC DNA]</scope>
    <source>
        <strain evidence="1">BV-YZ2020</strain>
    </source>
</reference>
<proteinExistence type="predicted"/>
<comment type="caution">
    <text evidence="1">The sequence shown here is derived from an EMBL/GenBank/DDBJ whole genome shotgun (WGS) entry which is preliminary data.</text>
</comment>
<name>A0ACB9PGK5_BAUVA</name>